<dbReference type="PANTHER" id="PTHR38847">
    <property type="match status" value="1"/>
</dbReference>
<reference evidence="2 3" key="1">
    <citation type="submission" date="2023-05" db="EMBL/GenBank/DDBJ databases">
        <title>Actinoplanes sp. NEAU-A12 genome sequencing.</title>
        <authorList>
            <person name="Wang Z.-S."/>
        </authorList>
    </citation>
    <scope>NUCLEOTIDE SEQUENCE [LARGE SCALE GENOMIC DNA]</scope>
    <source>
        <strain evidence="2 3">NEAU-A12</strain>
    </source>
</reference>
<gene>
    <name evidence="2" type="ORF">QLQ12_36465</name>
</gene>
<organism evidence="2 3">
    <name type="scientific">Actinoplanes sandaracinus</name>
    <dbReference type="NCBI Taxonomy" id="3045177"/>
    <lineage>
        <taxon>Bacteria</taxon>
        <taxon>Bacillati</taxon>
        <taxon>Actinomycetota</taxon>
        <taxon>Actinomycetes</taxon>
        <taxon>Micromonosporales</taxon>
        <taxon>Micromonosporaceae</taxon>
        <taxon>Actinoplanes</taxon>
    </lineage>
</organism>
<proteinExistence type="predicted"/>
<dbReference type="InterPro" id="IPR025649">
    <property type="entry name" value="DUF4360"/>
</dbReference>
<sequence>MAGAKRFIAVTLSTVLAFALSGPAHASSGSTTIVSDRNITVEVIASNGSGCAPGTARVTGNADDTGFRVRYQNFTAEAGGNADPTSSRKNCQLSVLVTTPPGWTVAIAEAEYRGRAHLHSGASALHRTNYYWQGSSRDNRVNERFAGPFFGTWSTRDVEAVLHYAPCAEQRVLNLNTELRVDARGSSSRSSMSMSATEGNAETLFNISWARC</sequence>
<feature type="chain" id="PRO_5045133191" evidence="1">
    <location>
        <begin position="27"/>
        <end position="212"/>
    </location>
</feature>
<comment type="caution">
    <text evidence="2">The sequence shown here is derived from an EMBL/GenBank/DDBJ whole genome shotgun (WGS) entry which is preliminary data.</text>
</comment>
<name>A0ABT6WWK4_9ACTN</name>
<keyword evidence="3" id="KW-1185">Reference proteome</keyword>
<dbReference type="Proteomes" id="UP001241758">
    <property type="component" value="Unassembled WGS sequence"/>
</dbReference>
<dbReference type="EMBL" id="JASCTH010000030">
    <property type="protein sequence ID" value="MDI6104100.1"/>
    <property type="molecule type" value="Genomic_DNA"/>
</dbReference>
<protein>
    <submittedName>
        <fullName evidence="2">DUF4360 domain-containing protein</fullName>
    </submittedName>
</protein>
<evidence type="ECO:0000313" key="2">
    <source>
        <dbReference type="EMBL" id="MDI6104100.1"/>
    </source>
</evidence>
<dbReference type="Pfam" id="PF14273">
    <property type="entry name" value="DUF4360"/>
    <property type="match status" value="1"/>
</dbReference>
<evidence type="ECO:0000313" key="3">
    <source>
        <dbReference type="Proteomes" id="UP001241758"/>
    </source>
</evidence>
<keyword evidence="1" id="KW-0732">Signal</keyword>
<feature type="signal peptide" evidence="1">
    <location>
        <begin position="1"/>
        <end position="26"/>
    </location>
</feature>
<dbReference type="RefSeq" id="WP_282765370.1">
    <property type="nucleotide sequence ID" value="NZ_JASCTH010000030.1"/>
</dbReference>
<accession>A0ABT6WWK4</accession>
<evidence type="ECO:0000256" key="1">
    <source>
        <dbReference type="SAM" id="SignalP"/>
    </source>
</evidence>
<dbReference type="PANTHER" id="PTHR38847:SF1">
    <property type="entry name" value="PSEUDOURIDINE SYNTHASE RSUA_RLUA-LIKE DOMAIN-CONTAINING PROTEIN"/>
    <property type="match status" value="1"/>
</dbReference>